<dbReference type="GO" id="GO:0015074">
    <property type="term" value="P:DNA integration"/>
    <property type="evidence" value="ECO:0007669"/>
    <property type="project" value="InterPro"/>
</dbReference>
<dbReference type="FunFam" id="1.10.340.70:FF:000001">
    <property type="entry name" value="Retrovirus-related Pol polyprotein from transposon gypsy-like Protein"/>
    <property type="match status" value="1"/>
</dbReference>
<keyword evidence="4" id="KW-0255">Endonuclease</keyword>
<proteinExistence type="predicted"/>
<dbReference type="Pfam" id="PF17921">
    <property type="entry name" value="Integrase_H2C2"/>
    <property type="match status" value="1"/>
</dbReference>
<dbReference type="CDD" id="cd01647">
    <property type="entry name" value="RT_LTR"/>
    <property type="match status" value="1"/>
</dbReference>
<dbReference type="InterPro" id="IPR000477">
    <property type="entry name" value="RT_dom"/>
</dbReference>
<dbReference type="SUPFAM" id="SSF53098">
    <property type="entry name" value="Ribonuclease H-like"/>
    <property type="match status" value="1"/>
</dbReference>
<sequence>MTAELTRAKKEDLEVLAEELGVEVPEGISRVPLQKLLLEHDPEFVNARIRFIVDERIEMEKEQSRREFELEKLRITTSQSSGSVKTKIELRHLINKFEERDNDISLYLQLFERQAKWAQIDKKDWVCHLLGLLPYDITQLIAREPTDKAEDYEHVKSLLLKKFKLSPEKFRQKFVKHQRRIESNWTDFAYELENYFREWITGLGVHTFEQLIGLMVTDQIKRRVPADIQDHFIDEWPNIISANELCKKLDAYEEVRGKSVLRKKDQYGKRTEAGLRTKTSSEMKAEYGDKWRSQGLSQGIHRRMDRAEDVWERRRKPQCYECGSFQHLRPQCPKLKKKTEPLARVNHVGGVKEDEFLLPFTSTGLVNGVKMPILRDTGASIDIICRKYITPEMLTGEHVWVQQPLDVAPICLPLAEIELSCDKGHIITKAAVVREELDQGRYLLGNRTACLFEDKSNMVCHLNAVQTRRQRQLKEQSKTPEPEAQLEIFHDEKSDEDFLLESRALFPPPAIVEDAALSLINIDSVTFGSSQRSCPDLQPLFAKAREAPSNSKKNFVLEKDLLFKKSCDKVGQERLLLVVPAEFRENIKTMIHEGTSAHLGITKTKDRLNRYFFWPNCYKDVENFVRTCDSCQRAGKPGDKKKSPLKIVPIISEVFSKINVDACGPLPVTSSGNKYIITAMCLSSKYPDAIAVPNIESTSVVDALLQIFSRMGFPKELQCDQGSSFISTLTTEFLERFGVKVTHSSVYHPQSNPIERFHRTLKRILRVLCLEEAPDWEKCIHPALFALRTVTHESIGFSPAELVHGKNLRTPETLLYEKWAKIEEEECPVVQYVFSLINRLKRCQELAEEKMKETQVKRKTWYDKNSVKREFKEEDQVLILATARANKLAAQWVGPGKIESRISDTNYIVSIPGKKLSSQIYHINMLKPYYQRPELVNFLVSEDYNLLPNEDIEFPVVSCNPNIFDFNEMVIDGKLNDRLNVDQLQQLQKLLRRYDKLFSNEPGYTQLVEHDIVLMNDSIVRARPYKLSHRQNEILKSEINKMLNYKVIEIGESDYTSPMILVEAPGRDPRPCIDYRRLNNIIRTEYFPLPNVEQRVELVSASKFITLLDLAKGYWQIPLSPRAQRLAAFVTNFGTYRPLRMPFGLKNAPYFFSKMMAELLNGGEEFAVPYLDDVAIFSNTWEEHLKHIDWVLHRIQKANLNIKPSKCKFARDYVEYLGHAIGQGSRTPGEMKSKAIRDFPAPTTKTEIRAFLGLAGYYRQYIPMFSIIAAPLTDLLKGRSKKGEVTWSAECTAAFEKLKTLLTSEPVLYAPDFTKKFVLQTEASEFGMGAVLSQIDDEKNEHPVLYLSKKFSEAEKKYCTTEKECAAIVWAIRKLHCYLDGQNFTVQTDHNPLVWL</sequence>
<feature type="domain" description="Integrase catalytic" evidence="8">
    <location>
        <begin position="645"/>
        <end position="807"/>
    </location>
</feature>
<evidence type="ECO:0000313" key="10">
    <source>
        <dbReference type="Proteomes" id="UP000499080"/>
    </source>
</evidence>
<dbReference type="Gene3D" id="1.10.4020.10">
    <property type="entry name" value="DNA breaking-rejoining enzymes"/>
    <property type="match status" value="1"/>
</dbReference>
<dbReference type="PROSITE" id="PS50878">
    <property type="entry name" value="RT_POL"/>
    <property type="match status" value="1"/>
</dbReference>
<evidence type="ECO:0000259" key="7">
    <source>
        <dbReference type="PROSITE" id="PS50878"/>
    </source>
</evidence>
<organism evidence="9 10">
    <name type="scientific">Araneus ventricosus</name>
    <name type="common">Orbweaver spider</name>
    <name type="synonym">Epeira ventricosa</name>
    <dbReference type="NCBI Taxonomy" id="182803"/>
    <lineage>
        <taxon>Eukaryota</taxon>
        <taxon>Metazoa</taxon>
        <taxon>Ecdysozoa</taxon>
        <taxon>Arthropoda</taxon>
        <taxon>Chelicerata</taxon>
        <taxon>Arachnida</taxon>
        <taxon>Araneae</taxon>
        <taxon>Araneomorphae</taxon>
        <taxon>Entelegynae</taxon>
        <taxon>Araneoidea</taxon>
        <taxon>Araneidae</taxon>
        <taxon>Araneus</taxon>
    </lineage>
</organism>
<keyword evidence="3" id="KW-0540">Nuclease</keyword>
<evidence type="ECO:0000256" key="3">
    <source>
        <dbReference type="ARBA" id="ARBA00022722"/>
    </source>
</evidence>
<evidence type="ECO:0000256" key="6">
    <source>
        <dbReference type="ARBA" id="ARBA00023268"/>
    </source>
</evidence>
<dbReference type="GO" id="GO:0004519">
    <property type="term" value="F:endonuclease activity"/>
    <property type="evidence" value="ECO:0007669"/>
    <property type="project" value="UniProtKB-KW"/>
</dbReference>
<dbReference type="InterPro" id="IPR038269">
    <property type="entry name" value="SCAN_sf"/>
</dbReference>
<dbReference type="EMBL" id="BGPR01100720">
    <property type="protein sequence ID" value="GBM57106.1"/>
    <property type="molecule type" value="Genomic_DNA"/>
</dbReference>
<dbReference type="InterPro" id="IPR050951">
    <property type="entry name" value="Retrovirus_Pol_polyprotein"/>
</dbReference>
<dbReference type="InterPro" id="IPR043502">
    <property type="entry name" value="DNA/RNA_pol_sf"/>
</dbReference>
<evidence type="ECO:0000256" key="1">
    <source>
        <dbReference type="ARBA" id="ARBA00012493"/>
    </source>
</evidence>
<dbReference type="GO" id="GO:0003676">
    <property type="term" value="F:nucleic acid binding"/>
    <property type="evidence" value="ECO:0007669"/>
    <property type="project" value="InterPro"/>
</dbReference>
<dbReference type="Proteomes" id="UP000499080">
    <property type="component" value="Unassembled WGS sequence"/>
</dbReference>
<name>A0A4Y2GWL1_ARAVE</name>
<dbReference type="Gene3D" id="3.30.70.270">
    <property type="match status" value="2"/>
</dbReference>
<dbReference type="GO" id="GO:0003964">
    <property type="term" value="F:RNA-directed DNA polymerase activity"/>
    <property type="evidence" value="ECO:0007669"/>
    <property type="project" value="UniProtKB-KW"/>
</dbReference>
<feature type="non-terminal residue" evidence="9">
    <location>
        <position position="1396"/>
    </location>
</feature>
<evidence type="ECO:0000259" key="8">
    <source>
        <dbReference type="PROSITE" id="PS50994"/>
    </source>
</evidence>
<evidence type="ECO:0000313" key="9">
    <source>
        <dbReference type="EMBL" id="GBM57106.1"/>
    </source>
</evidence>
<evidence type="ECO:0000256" key="4">
    <source>
        <dbReference type="ARBA" id="ARBA00022759"/>
    </source>
</evidence>
<dbReference type="InterPro" id="IPR043128">
    <property type="entry name" value="Rev_trsase/Diguanyl_cyclase"/>
</dbReference>
<keyword evidence="4" id="KW-0378">Hydrolase</keyword>
<keyword evidence="6" id="KW-0511">Multifunctional enzyme</keyword>
<reference evidence="9 10" key="1">
    <citation type="journal article" date="2019" name="Sci. Rep.">
        <title>Orb-weaving spider Araneus ventricosus genome elucidates the spidroin gene catalogue.</title>
        <authorList>
            <person name="Kono N."/>
            <person name="Nakamura H."/>
            <person name="Ohtoshi R."/>
            <person name="Moran D.A.P."/>
            <person name="Shinohara A."/>
            <person name="Yoshida Y."/>
            <person name="Fujiwara M."/>
            <person name="Mori M."/>
            <person name="Tomita M."/>
            <person name="Arakawa K."/>
        </authorList>
    </citation>
    <scope>NUCLEOTIDE SEQUENCE [LARGE SCALE GENOMIC DNA]</scope>
</reference>
<protein>
    <recommendedName>
        <fullName evidence="1">RNA-directed DNA polymerase</fullName>
        <ecNumber evidence="1">2.7.7.49</ecNumber>
    </recommendedName>
</protein>
<keyword evidence="10" id="KW-1185">Reference proteome</keyword>
<dbReference type="InterPro" id="IPR041577">
    <property type="entry name" value="RT_RNaseH_2"/>
</dbReference>
<dbReference type="FunFam" id="3.30.420.10:FF:000032">
    <property type="entry name" value="Retrovirus-related Pol polyprotein from transposon 297-like Protein"/>
    <property type="match status" value="1"/>
</dbReference>
<dbReference type="InterPro" id="IPR012337">
    <property type="entry name" value="RNaseH-like_sf"/>
</dbReference>
<dbReference type="FunFam" id="3.30.70.270:FF:000020">
    <property type="entry name" value="Transposon Tf2-6 polyprotein-like Protein"/>
    <property type="match status" value="1"/>
</dbReference>
<evidence type="ECO:0000256" key="2">
    <source>
        <dbReference type="ARBA" id="ARBA00022695"/>
    </source>
</evidence>
<keyword evidence="5" id="KW-0695">RNA-directed DNA polymerase</keyword>
<dbReference type="Pfam" id="PF00665">
    <property type="entry name" value="rve"/>
    <property type="match status" value="1"/>
</dbReference>
<dbReference type="Gene3D" id="3.10.10.10">
    <property type="entry name" value="HIV Type 1 Reverse Transcriptase, subunit A, domain 1"/>
    <property type="match status" value="1"/>
</dbReference>
<dbReference type="PANTHER" id="PTHR37984:SF5">
    <property type="entry name" value="PROTEIN NYNRIN-LIKE"/>
    <property type="match status" value="1"/>
</dbReference>
<dbReference type="PROSITE" id="PS50994">
    <property type="entry name" value="INTEGRASE"/>
    <property type="match status" value="1"/>
</dbReference>
<dbReference type="EC" id="2.7.7.49" evidence="1"/>
<dbReference type="Gene3D" id="3.10.20.370">
    <property type="match status" value="1"/>
</dbReference>
<dbReference type="PANTHER" id="PTHR37984">
    <property type="entry name" value="PROTEIN CBG26694"/>
    <property type="match status" value="1"/>
</dbReference>
<dbReference type="Gene3D" id="1.10.340.70">
    <property type="match status" value="1"/>
</dbReference>
<dbReference type="GO" id="GO:0042575">
    <property type="term" value="C:DNA polymerase complex"/>
    <property type="evidence" value="ECO:0007669"/>
    <property type="project" value="UniProtKB-ARBA"/>
</dbReference>
<dbReference type="InterPro" id="IPR001584">
    <property type="entry name" value="Integrase_cat-core"/>
</dbReference>
<keyword evidence="2" id="KW-0808">Transferase</keyword>
<dbReference type="CDD" id="cd09274">
    <property type="entry name" value="RNase_HI_RT_Ty3"/>
    <property type="match status" value="1"/>
</dbReference>
<feature type="domain" description="Reverse transcriptase" evidence="7">
    <location>
        <begin position="1043"/>
        <end position="1221"/>
    </location>
</feature>
<keyword evidence="2" id="KW-0548">Nucleotidyltransferase</keyword>
<dbReference type="SUPFAM" id="SSF47353">
    <property type="entry name" value="Retrovirus capsid dimerization domain-like"/>
    <property type="match status" value="1"/>
</dbReference>
<dbReference type="InterPro" id="IPR036397">
    <property type="entry name" value="RNaseH_sf"/>
</dbReference>
<dbReference type="OrthoDB" id="6430750at2759"/>
<gene>
    <name evidence="9" type="primary">pol_3632</name>
    <name evidence="9" type="ORF">AVEN_249421_1</name>
</gene>
<dbReference type="Pfam" id="PF17919">
    <property type="entry name" value="RT_RNaseH_2"/>
    <property type="match status" value="1"/>
</dbReference>
<dbReference type="InterPro" id="IPR041588">
    <property type="entry name" value="Integrase_H2C2"/>
</dbReference>
<evidence type="ECO:0000256" key="5">
    <source>
        <dbReference type="ARBA" id="ARBA00022918"/>
    </source>
</evidence>
<dbReference type="Pfam" id="PF00078">
    <property type="entry name" value="RVT_1"/>
    <property type="match status" value="1"/>
</dbReference>
<dbReference type="FunFam" id="3.10.20.370:FF:000001">
    <property type="entry name" value="Retrovirus-related Pol polyprotein from transposon 17.6-like protein"/>
    <property type="match status" value="1"/>
</dbReference>
<dbReference type="SUPFAM" id="SSF56672">
    <property type="entry name" value="DNA/RNA polymerases"/>
    <property type="match status" value="1"/>
</dbReference>
<comment type="caution">
    <text evidence="9">The sequence shown here is derived from an EMBL/GenBank/DDBJ whole genome shotgun (WGS) entry which is preliminary data.</text>
</comment>
<accession>A0A4Y2GWL1</accession>
<dbReference type="Gene3D" id="3.30.420.10">
    <property type="entry name" value="Ribonuclease H-like superfamily/Ribonuclease H"/>
    <property type="match status" value="1"/>
</dbReference>